<dbReference type="InterPro" id="IPR015422">
    <property type="entry name" value="PyrdxlP-dep_Trfase_small"/>
</dbReference>
<dbReference type="SUPFAM" id="SSF53383">
    <property type="entry name" value="PLP-dependent transferases"/>
    <property type="match status" value="1"/>
</dbReference>
<dbReference type="CDD" id="cd00616">
    <property type="entry name" value="AHBA_syn"/>
    <property type="match status" value="1"/>
</dbReference>
<evidence type="ECO:0000256" key="1">
    <source>
        <dbReference type="RuleBase" id="RU004508"/>
    </source>
</evidence>
<dbReference type="InterPro" id="IPR012749">
    <property type="entry name" value="WecE-like"/>
</dbReference>
<dbReference type="Proteomes" id="UP001208567">
    <property type="component" value="Unassembled WGS sequence"/>
</dbReference>
<reference evidence="2 3" key="1">
    <citation type="journal article" date="2024" name="Int. J. Syst. Evol. Microbiol.">
        <title>Clostridium omnivorum sp. nov., isolated from anoxic soil under the treatment of reductive soil disinfestation.</title>
        <authorList>
            <person name="Ueki A."/>
            <person name="Tonouchi A."/>
            <person name="Kaku N."/>
            <person name="Honma S."/>
            <person name="Ueki K."/>
        </authorList>
    </citation>
    <scope>NUCLEOTIDE SEQUENCE [LARGE SCALE GENOMIC DNA]</scope>
    <source>
        <strain evidence="2 3">E14</strain>
    </source>
</reference>
<comment type="caution">
    <text evidence="2">The sequence shown here is derived from an EMBL/GenBank/DDBJ whole genome shotgun (WGS) entry which is preliminary data.</text>
</comment>
<dbReference type="NCBIfam" id="TIGR02379">
    <property type="entry name" value="ECA_wecE"/>
    <property type="match status" value="1"/>
</dbReference>
<comment type="similarity">
    <text evidence="1">Belongs to the DegT/DnrJ/EryC1 family.</text>
</comment>
<protein>
    <submittedName>
        <fullName evidence="2">dTDP-4-amino-4,6-dideoxygalactose transaminase</fullName>
    </submittedName>
</protein>
<evidence type="ECO:0000313" key="2">
    <source>
        <dbReference type="EMBL" id="GLC28674.1"/>
    </source>
</evidence>
<dbReference type="PIRSF" id="PIRSF000390">
    <property type="entry name" value="PLP_StrS"/>
    <property type="match status" value="1"/>
</dbReference>
<keyword evidence="3" id="KW-1185">Reference proteome</keyword>
<proteinExistence type="inferred from homology"/>
<dbReference type="NCBIfam" id="NF008687">
    <property type="entry name" value="PRK11706.1"/>
    <property type="match status" value="1"/>
</dbReference>
<sequence>MQVPFNIPYTTGNELKYIEDCINTGKICGDGKYTKLVNKYLEETLFANKILLTTSCTHALEMAAIQMGLKEGDEVICPAYTFVSTANPILLRGAKVIFAEIDEKTLNIDLDDVERKITNKTKAIFPVHYAGVSCDMDSLMDIAKKNNIMVCEDAAQALYSTYKNRYLGTIGDYGCFSFHETKNYVCGEGGAISINSADALAVEKAEIIREKGTDRSKFYRGQVDKYTWVDIGSSYLPSDMLAAFLYAQLEAKNEIFERRERVYNRYYEGLKELQDKGIIRLPIIPDFCKSNYHMFYILCESEKQRDYLMANLKQAGITAVFHYLPLHTAPVGEKMGYKKGQLPITEKIGATLLRLPMYADLTDEQVDYVISNIKNLLLK</sequence>
<dbReference type="InterPro" id="IPR015421">
    <property type="entry name" value="PyrdxlP-dep_Trfase_major"/>
</dbReference>
<dbReference type="InterPro" id="IPR000653">
    <property type="entry name" value="DegT/StrS_aminotransferase"/>
</dbReference>
<evidence type="ECO:0000313" key="3">
    <source>
        <dbReference type="Proteomes" id="UP001208567"/>
    </source>
</evidence>
<dbReference type="Gene3D" id="3.90.1150.10">
    <property type="entry name" value="Aspartate Aminotransferase, domain 1"/>
    <property type="match status" value="1"/>
</dbReference>
<dbReference type="Pfam" id="PF01041">
    <property type="entry name" value="DegT_DnrJ_EryC1"/>
    <property type="match status" value="1"/>
</dbReference>
<dbReference type="InterPro" id="IPR015424">
    <property type="entry name" value="PyrdxlP-dep_Trfase"/>
</dbReference>
<keyword evidence="1" id="KW-0663">Pyridoxal phosphate</keyword>
<gene>
    <name evidence="2" type="primary">wecE</name>
    <name evidence="2" type="ORF">bsdE14_00840</name>
</gene>
<organism evidence="2 3">
    <name type="scientific">Clostridium omnivorum</name>
    <dbReference type="NCBI Taxonomy" id="1604902"/>
    <lineage>
        <taxon>Bacteria</taxon>
        <taxon>Bacillati</taxon>
        <taxon>Bacillota</taxon>
        <taxon>Clostridia</taxon>
        <taxon>Eubacteriales</taxon>
        <taxon>Clostridiaceae</taxon>
        <taxon>Clostridium</taxon>
    </lineage>
</organism>
<dbReference type="Gene3D" id="3.40.640.10">
    <property type="entry name" value="Type I PLP-dependent aspartate aminotransferase-like (Major domain)"/>
    <property type="match status" value="1"/>
</dbReference>
<accession>A0ABQ5N0E8</accession>
<dbReference type="PANTHER" id="PTHR30244:SF34">
    <property type="entry name" value="DTDP-4-AMINO-4,6-DIDEOXYGALACTOSE TRANSAMINASE"/>
    <property type="match status" value="1"/>
</dbReference>
<dbReference type="RefSeq" id="WP_264847939.1">
    <property type="nucleotide sequence ID" value="NZ_BRXR01000001.1"/>
</dbReference>
<dbReference type="PANTHER" id="PTHR30244">
    <property type="entry name" value="TRANSAMINASE"/>
    <property type="match status" value="1"/>
</dbReference>
<name>A0ABQ5N0E8_9CLOT</name>
<dbReference type="EMBL" id="BRXR01000001">
    <property type="protein sequence ID" value="GLC28674.1"/>
    <property type="molecule type" value="Genomic_DNA"/>
</dbReference>